<dbReference type="STRING" id="767769.A0A1L9UFL1"/>
<evidence type="ECO:0008006" key="6">
    <source>
        <dbReference type="Google" id="ProtNLM"/>
    </source>
</evidence>
<evidence type="ECO:0000313" key="5">
    <source>
        <dbReference type="Proteomes" id="UP000184499"/>
    </source>
</evidence>
<dbReference type="OrthoDB" id="5324651at2759"/>
<keyword evidence="3" id="KW-0472">Membrane</keyword>
<dbReference type="OMA" id="QACFDFA"/>
<dbReference type="RefSeq" id="XP_067477705.1">
    <property type="nucleotide sequence ID" value="XM_067627521.1"/>
</dbReference>
<keyword evidence="3" id="KW-0812">Transmembrane</keyword>
<feature type="coiled-coil region" evidence="1">
    <location>
        <begin position="297"/>
        <end position="345"/>
    </location>
</feature>
<reference evidence="5" key="1">
    <citation type="journal article" date="2017" name="Genome Biol.">
        <title>Comparative genomics reveals high biological diversity and specific adaptations in the industrially and medically important fungal genus Aspergillus.</title>
        <authorList>
            <person name="de Vries R.P."/>
            <person name="Riley R."/>
            <person name="Wiebenga A."/>
            <person name="Aguilar-Osorio G."/>
            <person name="Amillis S."/>
            <person name="Uchima C.A."/>
            <person name="Anderluh G."/>
            <person name="Asadollahi M."/>
            <person name="Askin M."/>
            <person name="Barry K."/>
            <person name="Battaglia E."/>
            <person name="Bayram O."/>
            <person name="Benocci T."/>
            <person name="Braus-Stromeyer S.A."/>
            <person name="Caldana C."/>
            <person name="Canovas D."/>
            <person name="Cerqueira G.C."/>
            <person name="Chen F."/>
            <person name="Chen W."/>
            <person name="Choi C."/>
            <person name="Clum A."/>
            <person name="Dos Santos R.A."/>
            <person name="Damasio A.R."/>
            <person name="Diallinas G."/>
            <person name="Emri T."/>
            <person name="Fekete E."/>
            <person name="Flipphi M."/>
            <person name="Freyberg S."/>
            <person name="Gallo A."/>
            <person name="Gournas C."/>
            <person name="Habgood R."/>
            <person name="Hainaut M."/>
            <person name="Harispe M.L."/>
            <person name="Henrissat B."/>
            <person name="Hilden K.S."/>
            <person name="Hope R."/>
            <person name="Hossain A."/>
            <person name="Karabika E."/>
            <person name="Karaffa L."/>
            <person name="Karanyi Z."/>
            <person name="Krasevec N."/>
            <person name="Kuo A."/>
            <person name="Kusch H."/>
            <person name="LaButti K."/>
            <person name="Lagendijk E.L."/>
            <person name="Lapidus A."/>
            <person name="Levasseur A."/>
            <person name="Lindquist E."/>
            <person name="Lipzen A."/>
            <person name="Logrieco A.F."/>
            <person name="MacCabe A."/>
            <person name="Maekelae M.R."/>
            <person name="Malavazi I."/>
            <person name="Melin P."/>
            <person name="Meyer V."/>
            <person name="Mielnichuk N."/>
            <person name="Miskei M."/>
            <person name="Molnar A.P."/>
            <person name="Mule G."/>
            <person name="Ngan C.Y."/>
            <person name="Orejas M."/>
            <person name="Orosz E."/>
            <person name="Ouedraogo J.P."/>
            <person name="Overkamp K.M."/>
            <person name="Park H.-S."/>
            <person name="Perrone G."/>
            <person name="Piumi F."/>
            <person name="Punt P.J."/>
            <person name="Ram A.F."/>
            <person name="Ramon A."/>
            <person name="Rauscher S."/>
            <person name="Record E."/>
            <person name="Riano-Pachon D.M."/>
            <person name="Robert V."/>
            <person name="Roehrig J."/>
            <person name="Ruller R."/>
            <person name="Salamov A."/>
            <person name="Salih N.S."/>
            <person name="Samson R.A."/>
            <person name="Sandor E."/>
            <person name="Sanguinetti M."/>
            <person name="Schuetze T."/>
            <person name="Sepcic K."/>
            <person name="Shelest E."/>
            <person name="Sherlock G."/>
            <person name="Sophianopoulou V."/>
            <person name="Squina F.M."/>
            <person name="Sun H."/>
            <person name="Susca A."/>
            <person name="Todd R.B."/>
            <person name="Tsang A."/>
            <person name="Unkles S.E."/>
            <person name="van de Wiele N."/>
            <person name="van Rossen-Uffink D."/>
            <person name="Oliveira J.V."/>
            <person name="Vesth T.C."/>
            <person name="Visser J."/>
            <person name="Yu J.-H."/>
            <person name="Zhou M."/>
            <person name="Andersen M.R."/>
            <person name="Archer D.B."/>
            <person name="Baker S.E."/>
            <person name="Benoit I."/>
            <person name="Brakhage A.A."/>
            <person name="Braus G.H."/>
            <person name="Fischer R."/>
            <person name="Frisvad J.C."/>
            <person name="Goldman G.H."/>
            <person name="Houbraken J."/>
            <person name="Oakley B."/>
            <person name="Pocsi I."/>
            <person name="Scazzocchio C."/>
            <person name="Seiboth B."/>
            <person name="vanKuyk P.A."/>
            <person name="Wortman J."/>
            <person name="Dyer P.S."/>
            <person name="Grigoriev I.V."/>
        </authorList>
    </citation>
    <scope>NUCLEOTIDE SEQUENCE [LARGE SCALE GENOMIC DNA]</scope>
    <source>
        <strain evidence="5">CBS 101740 / IMI 381727 / IBT 21946</strain>
    </source>
</reference>
<evidence type="ECO:0000256" key="3">
    <source>
        <dbReference type="SAM" id="Phobius"/>
    </source>
</evidence>
<keyword evidence="3" id="KW-1133">Transmembrane helix</keyword>
<keyword evidence="1" id="KW-0175">Coiled coil</keyword>
<dbReference type="GeneID" id="93580009"/>
<organism evidence="4 5">
    <name type="scientific">Aspergillus brasiliensis (strain CBS 101740 / IMI 381727 / IBT 21946)</name>
    <dbReference type="NCBI Taxonomy" id="767769"/>
    <lineage>
        <taxon>Eukaryota</taxon>
        <taxon>Fungi</taxon>
        <taxon>Dikarya</taxon>
        <taxon>Ascomycota</taxon>
        <taxon>Pezizomycotina</taxon>
        <taxon>Eurotiomycetes</taxon>
        <taxon>Eurotiomycetidae</taxon>
        <taxon>Eurotiales</taxon>
        <taxon>Aspergillaceae</taxon>
        <taxon>Aspergillus</taxon>
        <taxon>Aspergillus subgen. Circumdati</taxon>
    </lineage>
</organism>
<proteinExistence type="predicted"/>
<dbReference type="AlphaFoldDB" id="A0A1L9UFL1"/>
<evidence type="ECO:0000256" key="1">
    <source>
        <dbReference type="SAM" id="Coils"/>
    </source>
</evidence>
<sequence>MPAVSTSEQRQIFLACMAIFSGVNANIRKTKAIRAHMQKHAGSLRRLIPNYNIDRVLPIVKLFLEKGLFKSRAKAEAYFPGLFEPCPVRQTQNAVLEQEASRSNEEVLEVITHEYEAERSEEEEEQKDAVEAVEALDTAPDVRLPDVVKTEQGNDSDETLTPERPTASLFPLYLPYHAQHQILNTVQQVLEECIFDFMQTWFPDELASRGWDCAAAAELTKSTRFLVKCLHKIPEDALHPTDLKPESILLKVVKIRHTAVHRLPTTARGVCELVGIAKKLTETLGDSLRTSQLENLHHDLQDKVQILEFNKNVLEENLSRQLKDIEEERELLKRREERLRAKTVEDDRENKLMMGLLLEESMEQIFRAEAVESEAEQGRLGLGYEYASLMKSVWSWLRENLAKGDSEFLFGIFFMSFFILMFVWLLVQRFMYVLGKL</sequence>
<dbReference type="VEuPathDB" id="FungiDB:ASPBRDRAFT_56251"/>
<evidence type="ECO:0000313" key="4">
    <source>
        <dbReference type="EMBL" id="OJJ70457.1"/>
    </source>
</evidence>
<feature type="region of interest" description="Disordered" evidence="2">
    <location>
        <begin position="145"/>
        <end position="164"/>
    </location>
</feature>
<evidence type="ECO:0000256" key="2">
    <source>
        <dbReference type="SAM" id="MobiDB-lite"/>
    </source>
</evidence>
<name>A0A1L9UFL1_ASPBC</name>
<dbReference type="Proteomes" id="UP000184499">
    <property type="component" value="Unassembled WGS sequence"/>
</dbReference>
<gene>
    <name evidence="4" type="ORF">ASPBRDRAFT_56251</name>
</gene>
<keyword evidence="5" id="KW-1185">Reference proteome</keyword>
<protein>
    <recommendedName>
        <fullName evidence="6">Ubiquinol-cytochrome-c reductase cytochrome c1</fullName>
    </recommendedName>
</protein>
<accession>A0A1L9UFL1</accession>
<dbReference type="EMBL" id="KV878686">
    <property type="protein sequence ID" value="OJJ70457.1"/>
    <property type="molecule type" value="Genomic_DNA"/>
</dbReference>
<feature type="transmembrane region" description="Helical" evidence="3">
    <location>
        <begin position="408"/>
        <end position="427"/>
    </location>
</feature>